<protein>
    <submittedName>
        <fullName evidence="6">GMC family oxidoreductase</fullName>
    </submittedName>
</protein>
<dbReference type="GO" id="GO:0050660">
    <property type="term" value="F:flavin adenine dinucleotide binding"/>
    <property type="evidence" value="ECO:0007669"/>
    <property type="project" value="InterPro"/>
</dbReference>
<sequence>HWAELGNTGWGYDEVLPVFKRAEHYEPGEGPFHGTHGPLNVAELRYKHPVSKAFVEAGVQAGHPLTDDFNNDVQEGVGFYKVTQKG</sequence>
<dbReference type="InterPro" id="IPR000172">
    <property type="entry name" value="GMC_OxRdtase_N"/>
</dbReference>
<feature type="domain" description="Glucose-methanol-choline oxidoreductase N-terminal" evidence="5">
    <location>
        <begin position="1"/>
        <end position="83"/>
    </location>
</feature>
<evidence type="ECO:0000313" key="7">
    <source>
        <dbReference type="Proteomes" id="UP000469670"/>
    </source>
</evidence>
<accession>A0A7K3S626</accession>
<dbReference type="AlphaFoldDB" id="A0A7K3S626"/>
<dbReference type="Pfam" id="PF00732">
    <property type="entry name" value="GMC_oxred_N"/>
    <property type="match status" value="1"/>
</dbReference>
<dbReference type="Gene3D" id="3.50.50.60">
    <property type="entry name" value="FAD/NAD(P)-binding domain"/>
    <property type="match status" value="1"/>
</dbReference>
<evidence type="ECO:0000259" key="5">
    <source>
        <dbReference type="Pfam" id="PF00732"/>
    </source>
</evidence>
<evidence type="ECO:0000313" key="6">
    <source>
        <dbReference type="EMBL" id="NEC22312.1"/>
    </source>
</evidence>
<feature type="non-terminal residue" evidence="6">
    <location>
        <position position="86"/>
    </location>
</feature>
<dbReference type="PANTHER" id="PTHR11552:SF147">
    <property type="entry name" value="CHOLINE DEHYDROGENASE, MITOCHONDRIAL"/>
    <property type="match status" value="1"/>
</dbReference>
<evidence type="ECO:0000256" key="1">
    <source>
        <dbReference type="ARBA" id="ARBA00001974"/>
    </source>
</evidence>
<dbReference type="RefSeq" id="WP_203666062.1">
    <property type="nucleotide sequence ID" value="NZ_JAAGMP010001293.1"/>
</dbReference>
<dbReference type="PANTHER" id="PTHR11552">
    <property type="entry name" value="GLUCOSE-METHANOL-CHOLINE GMC OXIDOREDUCTASE"/>
    <property type="match status" value="1"/>
</dbReference>
<dbReference type="GO" id="GO:0016614">
    <property type="term" value="F:oxidoreductase activity, acting on CH-OH group of donors"/>
    <property type="evidence" value="ECO:0007669"/>
    <property type="project" value="InterPro"/>
</dbReference>
<comment type="cofactor">
    <cofactor evidence="1">
        <name>FAD</name>
        <dbReference type="ChEBI" id="CHEBI:57692"/>
    </cofactor>
</comment>
<evidence type="ECO:0000256" key="2">
    <source>
        <dbReference type="ARBA" id="ARBA00010790"/>
    </source>
</evidence>
<dbReference type="Gene3D" id="3.30.560.10">
    <property type="entry name" value="Glucose Oxidase, domain 3"/>
    <property type="match status" value="1"/>
</dbReference>
<feature type="non-terminal residue" evidence="6">
    <location>
        <position position="1"/>
    </location>
</feature>
<name>A0A7K3S626_9ACTN</name>
<proteinExistence type="inferred from homology"/>
<dbReference type="SUPFAM" id="SSF51905">
    <property type="entry name" value="FAD/NAD(P)-binding domain"/>
    <property type="match status" value="1"/>
</dbReference>
<evidence type="ECO:0000256" key="4">
    <source>
        <dbReference type="ARBA" id="ARBA00022827"/>
    </source>
</evidence>
<dbReference type="EMBL" id="JAAGMP010001293">
    <property type="protein sequence ID" value="NEC22312.1"/>
    <property type="molecule type" value="Genomic_DNA"/>
</dbReference>
<organism evidence="6 7">
    <name type="scientific">Streptomyces parvus</name>
    <dbReference type="NCBI Taxonomy" id="66428"/>
    <lineage>
        <taxon>Bacteria</taxon>
        <taxon>Bacillati</taxon>
        <taxon>Actinomycetota</taxon>
        <taxon>Actinomycetes</taxon>
        <taxon>Kitasatosporales</taxon>
        <taxon>Streptomycetaceae</taxon>
        <taxon>Streptomyces</taxon>
    </lineage>
</organism>
<dbReference type="InterPro" id="IPR012132">
    <property type="entry name" value="GMC_OxRdtase"/>
</dbReference>
<reference evidence="6 7" key="1">
    <citation type="submission" date="2020-01" db="EMBL/GenBank/DDBJ databases">
        <title>Insect and environment-associated Actinomycetes.</title>
        <authorList>
            <person name="Currrie C."/>
            <person name="Chevrette M."/>
            <person name="Carlson C."/>
            <person name="Stubbendieck R."/>
            <person name="Wendt-Pienkowski E."/>
        </authorList>
    </citation>
    <scope>NUCLEOTIDE SEQUENCE [LARGE SCALE GENOMIC DNA]</scope>
    <source>
        <strain evidence="6 7">SID7590</strain>
    </source>
</reference>
<dbReference type="InterPro" id="IPR036188">
    <property type="entry name" value="FAD/NAD-bd_sf"/>
</dbReference>
<dbReference type="Proteomes" id="UP000469670">
    <property type="component" value="Unassembled WGS sequence"/>
</dbReference>
<comment type="similarity">
    <text evidence="2">Belongs to the GMC oxidoreductase family.</text>
</comment>
<keyword evidence="4" id="KW-0274">FAD</keyword>
<comment type="caution">
    <text evidence="6">The sequence shown here is derived from an EMBL/GenBank/DDBJ whole genome shotgun (WGS) entry which is preliminary data.</text>
</comment>
<keyword evidence="3" id="KW-0285">Flavoprotein</keyword>
<gene>
    <name evidence="6" type="ORF">G3I50_29330</name>
</gene>
<evidence type="ECO:0000256" key="3">
    <source>
        <dbReference type="ARBA" id="ARBA00022630"/>
    </source>
</evidence>